<dbReference type="InterPro" id="IPR011990">
    <property type="entry name" value="TPR-like_helical_dom_sf"/>
</dbReference>
<dbReference type="EMBL" id="CP041614">
    <property type="protein sequence ID" value="QDO83414.1"/>
    <property type="molecule type" value="Genomic_DNA"/>
</dbReference>
<organism evidence="2 3">
    <name type="scientific">Shewanella psychropiezotolerans</name>
    <dbReference type="NCBI Taxonomy" id="2593655"/>
    <lineage>
        <taxon>Bacteria</taxon>
        <taxon>Pseudomonadati</taxon>
        <taxon>Pseudomonadota</taxon>
        <taxon>Gammaproteobacteria</taxon>
        <taxon>Alteromonadales</taxon>
        <taxon>Shewanellaceae</taxon>
        <taxon>Shewanella</taxon>
    </lineage>
</organism>
<accession>A0ABX5WWD7</accession>
<dbReference type="Gene3D" id="1.25.40.10">
    <property type="entry name" value="Tetratricopeptide repeat domain"/>
    <property type="match status" value="1"/>
</dbReference>
<sequence length="827" mass="93863">MLDTQSEISKTFAISQFNECYLPSVNRHTFEKIDSISLYDEKFKNALSTPDTLHIIIGSDSGLLANYVMERPLTAGCKYIFIELSEVLTLLNIDIPKELENDFNITSLKQFTTLIAEHKNNIYIVKQKFKIHRAISVEGNYLESYCTLNAQVVKAIESEYFQHSIGFTQKIFVKAQLHNLAENLLPARVLKQKFIGKTCIVLGGGPSLDNSIEWIKTNANKLVIIAASRVVGKLAKLNIKTDIVVSVDPQSLSFDVNKELMQIEHDALLINSYHVAPQILGQWRGGSLYTGTRFPWNSSCDHDNIKSVGPTVTNSAIEIAVEMGFKQVLLCGVDFCHSQTGITHTQGTYGASLAPDIGEMFEWVETYSEEMAETPKQLLYAIESLQASVADAPNTTYINLSKDAAKVDGIDYIAPQHVSLEPITDCQRQMLKPETYQVPLSQKLDLLHNTLGELTKTQENLGRLNTLVTSALSLVDKLELADGNPKRIAILAEKIDKVEQKINTKFENLANLIKFYGYYEFSSFFSTKKNEEWSQQDVNEKTRIYYKAFETIANELSGLITSAITRLNSRMNECQPSSDINTLFQQWNDDQQWGRALLWQEKQPQQYANLASNNLAQLQAAKEKYNEQFIVKEFIDKSDDSAVPFIDNAFNKLQILLHNKHLLGISKIVQYTYPFIDTDHEIKRLYHLTLSYQQMLENKPESALETVLMTPEELRHEAEFKQIIHLALKLCKLELATENFTKIIQYSDEYLPHYAQVLKLSGKPQEALDVYLDYLEKYPEDIPVLLKLGIFLAEVGQINGAKSCFQNILDLDSDNQAALSYMQQINR</sequence>
<dbReference type="SUPFAM" id="SSF48452">
    <property type="entry name" value="TPR-like"/>
    <property type="match status" value="1"/>
</dbReference>
<dbReference type="PANTHER" id="PTHR41786">
    <property type="entry name" value="MOTILITY ACCESSORY FACTOR MAF"/>
    <property type="match status" value="1"/>
</dbReference>
<dbReference type="InterPro" id="IPR002826">
    <property type="entry name" value="MptE-like"/>
</dbReference>
<reference evidence="2 3" key="1">
    <citation type="submission" date="2019-07" db="EMBL/GenBank/DDBJ databases">
        <title>Shewanella sp. YLB-06 whole genomic sequence.</title>
        <authorList>
            <person name="Yu L."/>
        </authorList>
    </citation>
    <scope>NUCLEOTIDE SEQUENCE [LARGE SCALE GENOMIC DNA]</scope>
    <source>
        <strain evidence="2 3">YLB-06</strain>
    </source>
</reference>
<evidence type="ECO:0000313" key="2">
    <source>
        <dbReference type="EMBL" id="QDO83414.1"/>
    </source>
</evidence>
<feature type="domain" description="6-hydroxymethylpterin diphosphokinase MptE-like" evidence="1">
    <location>
        <begin position="175"/>
        <end position="339"/>
    </location>
</feature>
<dbReference type="PANTHER" id="PTHR41786:SF1">
    <property type="entry name" value="6-HYDROXYMETHYLPTERIN DIPHOSPHOKINASE MPTE-LIKE DOMAIN-CONTAINING PROTEIN"/>
    <property type="match status" value="1"/>
</dbReference>
<dbReference type="Proteomes" id="UP000315947">
    <property type="component" value="Chromosome"/>
</dbReference>
<evidence type="ECO:0000313" key="3">
    <source>
        <dbReference type="Proteomes" id="UP000315947"/>
    </source>
</evidence>
<dbReference type="Pfam" id="PF01973">
    <property type="entry name" value="MptE-like"/>
    <property type="match status" value="1"/>
</dbReference>
<name>A0ABX5WWD7_9GAMM</name>
<gene>
    <name evidence="2" type="ORF">FM037_09470</name>
</gene>
<proteinExistence type="predicted"/>
<dbReference type="RefSeq" id="WP_144045791.1">
    <property type="nucleotide sequence ID" value="NZ_CP041614.1"/>
</dbReference>
<protein>
    <submittedName>
        <fullName evidence="2">DUF115 domain-containing protein</fullName>
    </submittedName>
</protein>
<evidence type="ECO:0000259" key="1">
    <source>
        <dbReference type="Pfam" id="PF01973"/>
    </source>
</evidence>
<keyword evidence="3" id="KW-1185">Reference proteome</keyword>